<dbReference type="CDD" id="cd01392">
    <property type="entry name" value="HTH_LacI"/>
    <property type="match status" value="1"/>
</dbReference>
<keyword evidence="2" id="KW-0805">Transcription regulation</keyword>
<dbReference type="InterPro" id="IPR000843">
    <property type="entry name" value="HTH_LacI"/>
</dbReference>
<dbReference type="Pfam" id="PF13377">
    <property type="entry name" value="Peripla_BP_3"/>
    <property type="match status" value="1"/>
</dbReference>
<dbReference type="Gene3D" id="1.10.260.40">
    <property type="entry name" value="lambda repressor-like DNA-binding domains"/>
    <property type="match status" value="1"/>
</dbReference>
<dbReference type="PRINTS" id="PR00036">
    <property type="entry name" value="HTHLACI"/>
</dbReference>
<dbReference type="SMART" id="SM00354">
    <property type="entry name" value="HTH_LACI"/>
    <property type="match status" value="1"/>
</dbReference>
<keyword evidence="1" id="KW-0678">Repressor</keyword>
<organism evidence="6 7">
    <name type="scientific">Paenibacillus alvei</name>
    <name type="common">Bacillus alvei</name>
    <dbReference type="NCBI Taxonomy" id="44250"/>
    <lineage>
        <taxon>Bacteria</taxon>
        <taxon>Bacillati</taxon>
        <taxon>Bacillota</taxon>
        <taxon>Bacilli</taxon>
        <taxon>Bacillales</taxon>
        <taxon>Paenibacillaceae</taxon>
        <taxon>Paenibacillus</taxon>
    </lineage>
</organism>
<gene>
    <name evidence="6" type="ORF">M5X12_26045</name>
</gene>
<evidence type="ECO:0000313" key="6">
    <source>
        <dbReference type="EMBL" id="MCY9763976.1"/>
    </source>
</evidence>
<dbReference type="Pfam" id="PF00356">
    <property type="entry name" value="LacI"/>
    <property type="match status" value="1"/>
</dbReference>
<evidence type="ECO:0000313" key="7">
    <source>
        <dbReference type="Proteomes" id="UP001527181"/>
    </source>
</evidence>
<name>A0ABT4H4S3_PAEAL</name>
<dbReference type="EMBL" id="JAMDNP010000071">
    <property type="protein sequence ID" value="MCY9763976.1"/>
    <property type="molecule type" value="Genomic_DNA"/>
</dbReference>
<keyword evidence="3" id="KW-0238">DNA-binding</keyword>
<dbReference type="PANTHER" id="PTHR30146">
    <property type="entry name" value="LACI-RELATED TRANSCRIPTIONAL REPRESSOR"/>
    <property type="match status" value="1"/>
</dbReference>
<comment type="caution">
    <text evidence="6">The sequence shown here is derived from an EMBL/GenBank/DDBJ whole genome shotgun (WGS) entry which is preliminary data.</text>
</comment>
<dbReference type="SUPFAM" id="SSF47413">
    <property type="entry name" value="lambda repressor-like DNA-binding domains"/>
    <property type="match status" value="1"/>
</dbReference>
<dbReference type="PROSITE" id="PS50932">
    <property type="entry name" value="HTH_LACI_2"/>
    <property type="match status" value="1"/>
</dbReference>
<dbReference type="CDD" id="cd01544">
    <property type="entry name" value="PBP1_GalR"/>
    <property type="match status" value="1"/>
</dbReference>
<evidence type="ECO:0000259" key="5">
    <source>
        <dbReference type="PROSITE" id="PS50932"/>
    </source>
</evidence>
<dbReference type="InterPro" id="IPR010982">
    <property type="entry name" value="Lambda_DNA-bd_dom_sf"/>
</dbReference>
<evidence type="ECO:0000256" key="3">
    <source>
        <dbReference type="ARBA" id="ARBA00023125"/>
    </source>
</evidence>
<dbReference type="Gene3D" id="3.40.50.2300">
    <property type="match status" value="2"/>
</dbReference>
<sequence>MVRLKDIAEKVGVSISTVSRVINHDDSRRISEETKQKIWQAAKSLNYHATSTANSKARTRTRNHSTPVSTHAIGCILSLPDNKYNHPYFSPIIQGIEAKLLEAGASLAFLHTQAELKSPVLFESLLQSYQLSGIICVEGMKPALYKWLKERVPNIVGIDLADPTVPVISYDRMNAARVAVGHLIQNGHRRIGFIGGKGLLGQLEREKRYRGYRIALEEAGCELNPNWVVDAEWDADRSYDGMKQLVKLEDRPTAMFCASDMMAIAAMRAVAEEGMSIPSDIAFIGVDDIEFAKYSSPPLSSIHIPKYEMGYAAAKALLDGLTAPYPTPFRMLLPFELVVRESTNSQGAS</sequence>
<feature type="domain" description="HTH lacI-type" evidence="5">
    <location>
        <begin position="2"/>
        <end position="58"/>
    </location>
</feature>
<dbReference type="Proteomes" id="UP001527181">
    <property type="component" value="Unassembled WGS sequence"/>
</dbReference>
<evidence type="ECO:0000256" key="2">
    <source>
        <dbReference type="ARBA" id="ARBA00023015"/>
    </source>
</evidence>
<dbReference type="RefSeq" id="WP_268599327.1">
    <property type="nucleotide sequence ID" value="NZ_JAMDNP010000071.1"/>
</dbReference>
<dbReference type="InterPro" id="IPR028082">
    <property type="entry name" value="Peripla_BP_I"/>
</dbReference>
<keyword evidence="4" id="KW-0804">Transcription</keyword>
<protein>
    <submittedName>
        <fullName evidence="6">LacI family transcriptional regulator</fullName>
    </submittedName>
</protein>
<keyword evidence="7" id="KW-1185">Reference proteome</keyword>
<dbReference type="PANTHER" id="PTHR30146:SF148">
    <property type="entry name" value="HTH-TYPE TRANSCRIPTIONAL REPRESSOR PURR-RELATED"/>
    <property type="match status" value="1"/>
</dbReference>
<proteinExistence type="predicted"/>
<dbReference type="InterPro" id="IPR046335">
    <property type="entry name" value="LacI/GalR-like_sensor"/>
</dbReference>
<reference evidence="6 7" key="1">
    <citation type="submission" date="2022-05" db="EMBL/GenBank/DDBJ databases">
        <title>Genome Sequencing of Bee-Associated Microbes.</title>
        <authorList>
            <person name="Dunlap C."/>
        </authorList>
    </citation>
    <scope>NUCLEOTIDE SEQUENCE [LARGE SCALE GENOMIC DNA]</scope>
    <source>
        <strain evidence="6 7">NRRL B-04010</strain>
    </source>
</reference>
<dbReference type="PROSITE" id="PS00356">
    <property type="entry name" value="HTH_LACI_1"/>
    <property type="match status" value="1"/>
</dbReference>
<accession>A0ABT4H4S3</accession>
<evidence type="ECO:0000256" key="1">
    <source>
        <dbReference type="ARBA" id="ARBA00022491"/>
    </source>
</evidence>
<dbReference type="SUPFAM" id="SSF53822">
    <property type="entry name" value="Periplasmic binding protein-like I"/>
    <property type="match status" value="1"/>
</dbReference>
<evidence type="ECO:0000256" key="4">
    <source>
        <dbReference type="ARBA" id="ARBA00023163"/>
    </source>
</evidence>